<gene>
    <name evidence="1" type="ORF">SAMN05421766_105139</name>
</gene>
<reference evidence="1 2" key="1">
    <citation type="submission" date="2017-01" db="EMBL/GenBank/DDBJ databases">
        <authorList>
            <person name="Varghese N."/>
            <person name="Submissions S."/>
        </authorList>
    </citation>
    <scope>NUCLEOTIDE SEQUENCE [LARGE SCALE GENOMIC DNA]</scope>
    <source>
        <strain evidence="1 2">DSM 2061</strain>
    </source>
</reference>
<organism evidence="1 2">
    <name type="scientific">Zobellia uliginosa</name>
    <dbReference type="NCBI Taxonomy" id="143224"/>
    <lineage>
        <taxon>Bacteria</taxon>
        <taxon>Pseudomonadati</taxon>
        <taxon>Bacteroidota</taxon>
        <taxon>Flavobacteriia</taxon>
        <taxon>Flavobacteriales</taxon>
        <taxon>Flavobacteriaceae</taxon>
        <taxon>Zobellia</taxon>
    </lineage>
</organism>
<proteinExistence type="predicted"/>
<protein>
    <submittedName>
        <fullName evidence="1">CarboxypepD_reg-like domain-containing protein</fullName>
    </submittedName>
</protein>
<dbReference type="EMBL" id="FTOB01000005">
    <property type="protein sequence ID" value="SIS94981.1"/>
    <property type="molecule type" value="Genomic_DNA"/>
</dbReference>
<sequence length="276" mass="30871">MKSLQGLLFTSVMLVVSTVGKAQSSETLEGRVYSDNNDVSGTHVLNTTTNRATITDANGFFDIVVRLNDTLVFSAVQYKRKEIVVSESVLESKLLLIPLEEALNELDEVVVTPYNLSGHMASDLKNLEIDPVVTASTLGLPNAHAKRWTQSERLLREASAMSVTGTTSGLGAGGAVSLNPIINGITGRTKMLKKRVKRDRAYSRTERVRAFYVDSLYTTELKIPQDKIDDFLYFCEVDADFQKVVDGHDRLKIWTFMKRKSVVYRKNYEAYEEGED</sequence>
<accession>A0ABY1KYU0</accession>
<dbReference type="InterPro" id="IPR008969">
    <property type="entry name" value="CarboxyPept-like_regulatory"/>
</dbReference>
<comment type="caution">
    <text evidence="1">The sequence shown here is derived from an EMBL/GenBank/DDBJ whole genome shotgun (WGS) entry which is preliminary data.</text>
</comment>
<name>A0ABY1KYU0_9FLAO</name>
<dbReference type="Proteomes" id="UP000185728">
    <property type="component" value="Unassembled WGS sequence"/>
</dbReference>
<dbReference type="RefSeq" id="WP_076456411.1">
    <property type="nucleotide sequence ID" value="NZ_FTOB01000005.1"/>
</dbReference>
<dbReference type="Pfam" id="PF13715">
    <property type="entry name" value="CarbopepD_reg_2"/>
    <property type="match status" value="1"/>
</dbReference>
<evidence type="ECO:0000313" key="1">
    <source>
        <dbReference type="EMBL" id="SIS94981.1"/>
    </source>
</evidence>
<keyword evidence="2" id="KW-1185">Reference proteome</keyword>
<evidence type="ECO:0000313" key="2">
    <source>
        <dbReference type="Proteomes" id="UP000185728"/>
    </source>
</evidence>
<dbReference type="SUPFAM" id="SSF49464">
    <property type="entry name" value="Carboxypeptidase regulatory domain-like"/>
    <property type="match status" value="1"/>
</dbReference>